<dbReference type="PROSITE" id="PS51144">
    <property type="entry name" value="ALPHA_CA_2"/>
    <property type="match status" value="1"/>
</dbReference>
<evidence type="ECO:0000256" key="6">
    <source>
        <dbReference type="ARBA" id="ARBA00023239"/>
    </source>
</evidence>
<comment type="caution">
    <text evidence="10">The sequence shown here is derived from an EMBL/GenBank/DDBJ whole genome shotgun (WGS) entry which is preliminary data.</text>
</comment>
<comment type="function">
    <text evidence="1 8">Reversible hydration of carbon dioxide.</text>
</comment>
<feature type="domain" description="Alpha-carbonic anhydrase" evidence="9">
    <location>
        <begin position="32"/>
        <end position="293"/>
    </location>
</feature>
<evidence type="ECO:0000256" key="2">
    <source>
        <dbReference type="ARBA" id="ARBA00010718"/>
    </source>
</evidence>
<proteinExistence type="inferred from homology"/>
<dbReference type="InterPro" id="IPR018338">
    <property type="entry name" value="Carbonic_anhydrase_a-class_CS"/>
</dbReference>
<sequence>MLVKTLVFFINALFLLPSTEAATVTCKAAEDEKWSYHGETNVFSAHNSPHLLGPSAWGESFPTCYGKEQSPISIDTSNAVVDTSSKQLHMKNYDVPITKAMIINNGHSAQVTQIDGVARTIEVQGSVFTFQQLHFHWGARYDSGSEHVIDDKRYALEAHFVHTNKDNTIAVVAVFFQASSQNNKGFQGIGDALPKIPFKGDTFDLQSGLTLRELLPDNPSGFYHYKGSLTTPPCKENVQWFILKGVNSIGEQQLTELRNLYSTTKDKEYAGCKLVDNFRPLQPLNSRSVFKTD</sequence>
<dbReference type="InterPro" id="IPR023561">
    <property type="entry name" value="Carbonic_anhydrase_a-class"/>
</dbReference>
<evidence type="ECO:0000313" key="10">
    <source>
        <dbReference type="EMBL" id="GIX93524.1"/>
    </source>
</evidence>
<organism evidence="10 11">
    <name type="scientific">Caerostris darwini</name>
    <dbReference type="NCBI Taxonomy" id="1538125"/>
    <lineage>
        <taxon>Eukaryota</taxon>
        <taxon>Metazoa</taxon>
        <taxon>Ecdysozoa</taxon>
        <taxon>Arthropoda</taxon>
        <taxon>Chelicerata</taxon>
        <taxon>Arachnida</taxon>
        <taxon>Araneae</taxon>
        <taxon>Araneomorphae</taxon>
        <taxon>Entelegynae</taxon>
        <taxon>Araneoidea</taxon>
        <taxon>Araneidae</taxon>
        <taxon>Caerostris</taxon>
    </lineage>
</organism>
<dbReference type="GO" id="GO:0008270">
    <property type="term" value="F:zinc ion binding"/>
    <property type="evidence" value="ECO:0007669"/>
    <property type="project" value="UniProtKB-UniRule"/>
</dbReference>
<comment type="cofactor">
    <cofactor evidence="8">
        <name>Zn(2+)</name>
        <dbReference type="ChEBI" id="CHEBI:29105"/>
    </cofactor>
</comment>
<feature type="signal peptide" evidence="8">
    <location>
        <begin position="1"/>
        <end position="21"/>
    </location>
</feature>
<dbReference type="InterPro" id="IPR001148">
    <property type="entry name" value="CA_dom"/>
</dbReference>
<dbReference type="SUPFAM" id="SSF51069">
    <property type="entry name" value="Carbonic anhydrase"/>
    <property type="match status" value="1"/>
</dbReference>
<protein>
    <recommendedName>
        <fullName evidence="3 8">Carbonic anhydrase</fullName>
        <ecNumber evidence="3 8">4.2.1.1</ecNumber>
    </recommendedName>
</protein>
<evidence type="ECO:0000259" key="9">
    <source>
        <dbReference type="PROSITE" id="PS51144"/>
    </source>
</evidence>
<evidence type="ECO:0000256" key="3">
    <source>
        <dbReference type="ARBA" id="ARBA00012925"/>
    </source>
</evidence>
<dbReference type="Proteomes" id="UP001054837">
    <property type="component" value="Unassembled WGS sequence"/>
</dbReference>
<dbReference type="AlphaFoldDB" id="A0AAV4PC93"/>
<evidence type="ECO:0000313" key="11">
    <source>
        <dbReference type="Proteomes" id="UP001054837"/>
    </source>
</evidence>
<evidence type="ECO:0000256" key="7">
    <source>
        <dbReference type="ARBA" id="ARBA00048348"/>
    </source>
</evidence>
<dbReference type="SMART" id="SM01057">
    <property type="entry name" value="Carb_anhydrase"/>
    <property type="match status" value="1"/>
</dbReference>
<gene>
    <name evidence="10" type="primary">Ca6</name>
    <name evidence="10" type="ORF">CDAR_121701</name>
</gene>
<comment type="similarity">
    <text evidence="2 8">Belongs to the alpha-carbonic anhydrase family.</text>
</comment>
<evidence type="ECO:0000256" key="8">
    <source>
        <dbReference type="RuleBase" id="RU367011"/>
    </source>
</evidence>
<name>A0AAV4PC93_9ARAC</name>
<reference evidence="10 11" key="1">
    <citation type="submission" date="2021-06" db="EMBL/GenBank/DDBJ databases">
        <title>Caerostris darwini draft genome.</title>
        <authorList>
            <person name="Kono N."/>
            <person name="Arakawa K."/>
        </authorList>
    </citation>
    <scope>NUCLEOTIDE SEQUENCE [LARGE SCALE GENOMIC DNA]</scope>
</reference>
<evidence type="ECO:0000256" key="5">
    <source>
        <dbReference type="ARBA" id="ARBA00022833"/>
    </source>
</evidence>
<dbReference type="InterPro" id="IPR036398">
    <property type="entry name" value="CA_dom_sf"/>
</dbReference>
<feature type="chain" id="PRO_5043105456" description="Carbonic anhydrase" evidence="8">
    <location>
        <begin position="22"/>
        <end position="293"/>
    </location>
</feature>
<keyword evidence="8" id="KW-0732">Signal</keyword>
<dbReference type="Gene3D" id="3.10.200.10">
    <property type="entry name" value="Alpha carbonic anhydrase"/>
    <property type="match status" value="1"/>
</dbReference>
<dbReference type="CDD" id="cd00326">
    <property type="entry name" value="alpha_CA"/>
    <property type="match status" value="1"/>
</dbReference>
<dbReference type="EMBL" id="BPLQ01002498">
    <property type="protein sequence ID" value="GIX93524.1"/>
    <property type="molecule type" value="Genomic_DNA"/>
</dbReference>
<keyword evidence="5 8" id="KW-0862">Zinc</keyword>
<evidence type="ECO:0000256" key="4">
    <source>
        <dbReference type="ARBA" id="ARBA00022723"/>
    </source>
</evidence>
<keyword evidence="11" id="KW-1185">Reference proteome</keyword>
<dbReference type="PROSITE" id="PS00162">
    <property type="entry name" value="ALPHA_CA_1"/>
    <property type="match status" value="1"/>
</dbReference>
<keyword evidence="6 8" id="KW-0456">Lyase</keyword>
<dbReference type="PANTHER" id="PTHR18952:SF265">
    <property type="entry name" value="CARBONIC ANHYDRASE"/>
    <property type="match status" value="1"/>
</dbReference>
<keyword evidence="4 8" id="KW-0479">Metal-binding</keyword>
<dbReference type="GO" id="GO:0004089">
    <property type="term" value="F:carbonate dehydratase activity"/>
    <property type="evidence" value="ECO:0007669"/>
    <property type="project" value="UniProtKB-UniRule"/>
</dbReference>
<dbReference type="Pfam" id="PF00194">
    <property type="entry name" value="Carb_anhydrase"/>
    <property type="match status" value="1"/>
</dbReference>
<accession>A0AAV4PC93</accession>
<dbReference type="PANTHER" id="PTHR18952">
    <property type="entry name" value="CARBONIC ANHYDRASE"/>
    <property type="match status" value="1"/>
</dbReference>
<dbReference type="EC" id="4.2.1.1" evidence="3 8"/>
<evidence type="ECO:0000256" key="1">
    <source>
        <dbReference type="ARBA" id="ARBA00002904"/>
    </source>
</evidence>
<comment type="catalytic activity">
    <reaction evidence="7 8">
        <text>hydrogencarbonate + H(+) = CO2 + H2O</text>
        <dbReference type="Rhea" id="RHEA:10748"/>
        <dbReference type="ChEBI" id="CHEBI:15377"/>
        <dbReference type="ChEBI" id="CHEBI:15378"/>
        <dbReference type="ChEBI" id="CHEBI:16526"/>
        <dbReference type="ChEBI" id="CHEBI:17544"/>
        <dbReference type="EC" id="4.2.1.1"/>
    </reaction>
</comment>